<accession>A0AAU8IKF7</accession>
<evidence type="ECO:0008006" key="3">
    <source>
        <dbReference type="Google" id="ProtNLM"/>
    </source>
</evidence>
<reference evidence="2" key="1">
    <citation type="submission" date="2024-06" db="EMBL/GenBank/DDBJ databases">
        <title>Streptomyces sp. strain HUAS MG91 genome sequences.</title>
        <authorList>
            <person name="Mo P."/>
        </authorList>
    </citation>
    <scope>NUCLEOTIDE SEQUENCE</scope>
    <source>
        <strain evidence="2">HUAS MG91</strain>
    </source>
</reference>
<evidence type="ECO:0000256" key="1">
    <source>
        <dbReference type="SAM" id="MobiDB-lite"/>
    </source>
</evidence>
<gene>
    <name evidence="2" type="ORF">ABII15_00845</name>
</gene>
<feature type="compositionally biased region" description="Basic and acidic residues" evidence="1">
    <location>
        <begin position="1"/>
        <end position="12"/>
    </location>
</feature>
<name>A0AAU8IKF7_9ACTN</name>
<dbReference type="KEGG" id="stac:ABII15_00845"/>
<organism evidence="2">
    <name type="scientific">Streptomyces tabacisoli</name>
    <dbReference type="NCBI Taxonomy" id="3156398"/>
    <lineage>
        <taxon>Bacteria</taxon>
        <taxon>Bacillati</taxon>
        <taxon>Actinomycetota</taxon>
        <taxon>Actinomycetes</taxon>
        <taxon>Kitasatosporales</taxon>
        <taxon>Streptomycetaceae</taxon>
        <taxon>Streptomyces</taxon>
    </lineage>
</organism>
<dbReference type="AlphaFoldDB" id="A0AAU8IKF7"/>
<dbReference type="RefSeq" id="WP_353940271.1">
    <property type="nucleotide sequence ID" value="NZ_CP159534.1"/>
</dbReference>
<protein>
    <recommendedName>
        <fullName evidence="3">CHAD domain-containing protein</fullName>
    </recommendedName>
</protein>
<dbReference type="EMBL" id="CP159534">
    <property type="protein sequence ID" value="XCJ68585.1"/>
    <property type="molecule type" value="Genomic_DNA"/>
</dbReference>
<proteinExistence type="predicted"/>
<sequence>MSEHDDARDAGRTLRTSRTSGPTFTSALDQLRAPVPRQPAQDRSAAIRQRRRNEAVAARLRAAVHLGRLLAAHTTAELEEAIGACARHRLTDAYEQLRLGTGSLRGLPEPVRQLRAARPHWWGLRAN</sequence>
<evidence type="ECO:0000313" key="2">
    <source>
        <dbReference type="EMBL" id="XCJ68585.1"/>
    </source>
</evidence>
<feature type="compositionally biased region" description="Polar residues" evidence="1">
    <location>
        <begin position="14"/>
        <end position="28"/>
    </location>
</feature>
<feature type="region of interest" description="Disordered" evidence="1">
    <location>
        <begin position="1"/>
        <end position="50"/>
    </location>
</feature>